<reference evidence="8" key="1">
    <citation type="submission" date="2022-07" db="EMBL/GenBank/DDBJ databases">
        <title>Ectorhizobium quercum gen.nov., sp. nov.</title>
        <authorList>
            <person name="Ma T."/>
            <person name="Li Y."/>
        </authorList>
    </citation>
    <scope>NUCLEOTIDE SEQUENCE</scope>
    <source>
        <strain evidence="8">BDR2-2</strain>
    </source>
</reference>
<evidence type="ECO:0000256" key="5">
    <source>
        <dbReference type="ARBA" id="ARBA00023136"/>
    </source>
</evidence>
<dbReference type="GO" id="GO:0030244">
    <property type="term" value="P:cellulose biosynthetic process"/>
    <property type="evidence" value="ECO:0007669"/>
    <property type="project" value="UniProtKB-KW"/>
</dbReference>
<keyword evidence="6" id="KW-0973">c-di-GMP</keyword>
<name>A0AAE3N111_9HYPH</name>
<keyword evidence="3 6" id="KW-0812">Transmembrane</keyword>
<evidence type="ECO:0000256" key="7">
    <source>
        <dbReference type="SAM" id="MobiDB-lite"/>
    </source>
</evidence>
<evidence type="ECO:0000256" key="2">
    <source>
        <dbReference type="ARBA" id="ARBA00022475"/>
    </source>
</evidence>
<dbReference type="InterPro" id="IPR018513">
    <property type="entry name" value="Cell_synthase_bac"/>
</dbReference>
<evidence type="ECO:0000313" key="8">
    <source>
        <dbReference type="EMBL" id="MCX8997921.1"/>
    </source>
</evidence>
<dbReference type="Gene3D" id="2.60.120.260">
    <property type="entry name" value="Galactose-binding domain-like"/>
    <property type="match status" value="2"/>
</dbReference>
<dbReference type="GO" id="GO:0005886">
    <property type="term" value="C:plasma membrane"/>
    <property type="evidence" value="ECO:0007669"/>
    <property type="project" value="UniProtKB-SubCell"/>
</dbReference>
<sequence length="765" mass="81103">MKTLAITLLLAGLGTTALAQPAPFDMTPERTDGRTAPPAAGAQQPPAGDARPQAQTNRRYLLQAPKLRLQGEEPVQGWSFMLTPEQAAAETTLDIGYRNSVVIAPEASRLSVFINDVPVISQPPRGTEFDQRLTVALPAGVLRPGPNHIRFQADQRHRTDCTVDSTYSLWTEFDAAGTFLTFASPDVNRMIRLEDIRAMSVDPEGRSRFLLVAPSLGQPAATSGLLKLAQGLSLLSGAANLSFSVSQTLPEAVQPGEIVVIVATPEEMDRLAGPASPAQRSRMMAGFEPLPGVADASALVFLGPDWSAIGTIVDNFLTVSANAGAEPGRLGSAASASADTPMVEGASTLSFDTLGIASQEFSGRRFSREFTIGIPADFYANAYGTATILLDAAYSSQVLPGSSINVIVNGNLATTVPITARGGAVLRHDPIRVTMRHFRSGVNTIRLEATLVTREDLACAPGATADRTARFAIFNTSELVIPDFARLTLAPDLSATAGLGVPYQAPDRPTAVVLARNDETTLAAATTVLGKLALAAGHSLPVELSLTTEGIAAGSNALIFGTTGDLPAETFSNVDISAVHPNGGAGPETGNVNVDSWRNMVDSGPVVELLSDVNLWLKDTFNLDLTAFNFWSRDGGPYRLPESTGIFVDQTVDRASKTIRTIVSAANAELLETGTAAIGDRQNWLAIEGRTSYLDTRQTTFSSVPATDQAILSLQPRNFTNLRLVLTNWLSGNYAAYALAFVFSSVALGLSTHLLLRRLGRGEHR</sequence>
<protein>
    <recommendedName>
        <fullName evidence="6">Cyclic di-GMP-binding protein</fullName>
    </recommendedName>
    <alternativeName>
        <fullName evidence="6">Cellulose synthase regulatory subunit</fullName>
    </alternativeName>
</protein>
<gene>
    <name evidence="8" type="ORF">NOF55_12495</name>
</gene>
<dbReference type="RefSeq" id="WP_306411714.1">
    <property type="nucleotide sequence ID" value="NZ_JANFPI010000004.1"/>
</dbReference>
<dbReference type="EMBL" id="JANFPI010000004">
    <property type="protein sequence ID" value="MCX8997921.1"/>
    <property type="molecule type" value="Genomic_DNA"/>
</dbReference>
<evidence type="ECO:0000256" key="3">
    <source>
        <dbReference type="ARBA" id="ARBA00022692"/>
    </source>
</evidence>
<comment type="subcellular location">
    <subcellularLocation>
        <location evidence="6">Cell inner membrane</location>
    </subcellularLocation>
    <subcellularLocation>
        <location evidence="1">Cell membrane</location>
        <topology evidence="1">Single-pass membrane protein</topology>
    </subcellularLocation>
</comment>
<evidence type="ECO:0000256" key="6">
    <source>
        <dbReference type="RuleBase" id="RU365021"/>
    </source>
</evidence>
<comment type="subunit">
    <text evidence="6">Tightly associated with the cellulose synthase catalytic subunit.</text>
</comment>
<feature type="region of interest" description="Disordered" evidence="7">
    <location>
        <begin position="20"/>
        <end position="54"/>
    </location>
</feature>
<keyword evidence="2 6" id="KW-1003">Cell membrane</keyword>
<keyword evidence="9" id="KW-1185">Reference proteome</keyword>
<proteinExistence type="inferred from homology"/>
<accession>A0AAE3N111</accession>
<keyword evidence="6" id="KW-0997">Cell inner membrane</keyword>
<dbReference type="PANTHER" id="PTHR39083:SF1">
    <property type="entry name" value="CYCLIC DI-GMP-BINDING PROTEIN"/>
    <property type="match status" value="1"/>
</dbReference>
<feature type="signal peptide" evidence="6">
    <location>
        <begin position="1"/>
        <end position="19"/>
    </location>
</feature>
<keyword evidence="6" id="KW-0135">Cellulose biosynthesis</keyword>
<comment type="pathway">
    <text evidence="6">Glycan metabolism; bacterial cellulose biosynthesis.</text>
</comment>
<dbReference type="Proteomes" id="UP001208771">
    <property type="component" value="Unassembled WGS sequence"/>
</dbReference>
<feature type="transmembrane region" description="Helical" evidence="6">
    <location>
        <begin position="734"/>
        <end position="756"/>
    </location>
</feature>
<evidence type="ECO:0000313" key="9">
    <source>
        <dbReference type="Proteomes" id="UP001208771"/>
    </source>
</evidence>
<dbReference type="Pfam" id="PF03170">
    <property type="entry name" value="BcsB"/>
    <property type="match status" value="1"/>
</dbReference>
<comment type="similarity">
    <text evidence="6">Belongs to the AcsB/BcsB family.</text>
</comment>
<comment type="caution">
    <text evidence="8">The sequence shown here is derived from an EMBL/GenBank/DDBJ whole genome shotgun (WGS) entry which is preliminary data.</text>
</comment>
<keyword evidence="6" id="KW-0732">Signal</keyword>
<feature type="compositionally biased region" description="Low complexity" evidence="7">
    <location>
        <begin position="36"/>
        <end position="54"/>
    </location>
</feature>
<dbReference type="PANTHER" id="PTHR39083">
    <property type="entry name" value="CYCLIC DI-GMP-BINDING PROTEIN"/>
    <property type="match status" value="1"/>
</dbReference>
<organism evidence="8 9">
    <name type="scientific">Ectorhizobium quercum</name>
    <dbReference type="NCBI Taxonomy" id="2965071"/>
    <lineage>
        <taxon>Bacteria</taxon>
        <taxon>Pseudomonadati</taxon>
        <taxon>Pseudomonadota</taxon>
        <taxon>Alphaproteobacteria</taxon>
        <taxon>Hyphomicrobiales</taxon>
        <taxon>Rhizobiaceae</taxon>
        <taxon>Ectorhizobium</taxon>
    </lineage>
</organism>
<dbReference type="GO" id="GO:0006011">
    <property type="term" value="P:UDP-alpha-D-glucose metabolic process"/>
    <property type="evidence" value="ECO:0007669"/>
    <property type="project" value="InterPro"/>
</dbReference>
<evidence type="ECO:0000256" key="1">
    <source>
        <dbReference type="ARBA" id="ARBA00004162"/>
    </source>
</evidence>
<keyword evidence="5 6" id="KW-0472">Membrane</keyword>
<feature type="chain" id="PRO_5041781239" description="Cyclic di-GMP-binding protein" evidence="6">
    <location>
        <begin position="20"/>
        <end position="765"/>
    </location>
</feature>
<evidence type="ECO:0000256" key="4">
    <source>
        <dbReference type="ARBA" id="ARBA00022989"/>
    </source>
</evidence>
<comment type="function">
    <text evidence="6">Binds the cellulose synthase activator, bis-(3'-5') cyclic diguanylic acid (c-di-GMP).</text>
</comment>
<dbReference type="AlphaFoldDB" id="A0AAE3N111"/>
<keyword evidence="4 6" id="KW-1133">Transmembrane helix</keyword>